<gene>
    <name evidence="1" type="ORF">DWZ34_00340</name>
</gene>
<accession>A0A415TH08</accession>
<dbReference type="RefSeq" id="WP_118027002.1">
    <property type="nucleotide sequence ID" value="NZ_JALFDL010000049.1"/>
</dbReference>
<sequence>MTAKLRRHKGLIITAVIMALVLSGWLYRELHPIIIFHIPQENKYWGKVSGINSNIVNLYINNHIIKYRLPYNGSGRKMMKWLFS</sequence>
<dbReference type="EMBL" id="QRQK01000001">
    <property type="protein sequence ID" value="RHN00599.1"/>
    <property type="molecule type" value="Genomic_DNA"/>
</dbReference>
<proteinExistence type="predicted"/>
<reference evidence="1 2" key="1">
    <citation type="submission" date="2018-08" db="EMBL/GenBank/DDBJ databases">
        <title>A genome reference for cultivated species of the human gut microbiota.</title>
        <authorList>
            <person name="Zou Y."/>
            <person name="Xue W."/>
            <person name="Luo G."/>
        </authorList>
    </citation>
    <scope>NUCLEOTIDE SEQUENCE [LARGE SCALE GENOMIC DNA]</scope>
    <source>
        <strain evidence="1 2">AF31-28B-AC</strain>
    </source>
</reference>
<dbReference type="AlphaFoldDB" id="A0A415TH08"/>
<evidence type="ECO:0000313" key="2">
    <source>
        <dbReference type="Proteomes" id="UP000285109"/>
    </source>
</evidence>
<name>A0A415TH08_9BACT</name>
<comment type="caution">
    <text evidence="1">The sequence shown here is derived from an EMBL/GenBank/DDBJ whole genome shotgun (WGS) entry which is preliminary data.</text>
</comment>
<organism evidence="1 2">
    <name type="scientific">Phocaeicola plebeius</name>
    <dbReference type="NCBI Taxonomy" id="310297"/>
    <lineage>
        <taxon>Bacteria</taxon>
        <taxon>Pseudomonadati</taxon>
        <taxon>Bacteroidota</taxon>
        <taxon>Bacteroidia</taxon>
        <taxon>Bacteroidales</taxon>
        <taxon>Bacteroidaceae</taxon>
        <taxon>Phocaeicola</taxon>
    </lineage>
</organism>
<dbReference type="Proteomes" id="UP000285109">
    <property type="component" value="Unassembled WGS sequence"/>
</dbReference>
<protein>
    <submittedName>
        <fullName evidence="1">Uncharacterized protein</fullName>
    </submittedName>
</protein>
<evidence type="ECO:0000313" key="1">
    <source>
        <dbReference type="EMBL" id="RHN00599.1"/>
    </source>
</evidence>